<dbReference type="PATRIC" id="fig|1265822.4.peg.3895"/>
<dbReference type="RefSeq" id="WP_036065167.1">
    <property type="nucleotide sequence ID" value="NZ_AODM01000076.1"/>
</dbReference>
<accession>W7DAT9</accession>
<dbReference type="AlphaFoldDB" id="W7DAT9"/>
<comment type="caution">
    <text evidence="1">The sequence shown here is derived from an EMBL/GenBank/DDBJ whole genome shotgun (WGS) entry which is preliminary data.</text>
</comment>
<evidence type="ECO:0000313" key="1">
    <source>
        <dbReference type="EMBL" id="EUJ46195.1"/>
    </source>
</evidence>
<dbReference type="EMBL" id="AODM01000076">
    <property type="protein sequence ID" value="EUJ46195.1"/>
    <property type="molecule type" value="Genomic_DNA"/>
</dbReference>
<organism evidence="1 2">
    <name type="scientific">Listeria fleischmannii FSL S10-1203</name>
    <dbReference type="NCBI Taxonomy" id="1265822"/>
    <lineage>
        <taxon>Bacteria</taxon>
        <taxon>Bacillati</taxon>
        <taxon>Bacillota</taxon>
        <taxon>Bacilli</taxon>
        <taxon>Bacillales</taxon>
        <taxon>Listeriaceae</taxon>
        <taxon>Listeria</taxon>
    </lineage>
</organism>
<dbReference type="Proteomes" id="UP000019241">
    <property type="component" value="Unassembled WGS sequence"/>
</dbReference>
<proteinExistence type="predicted"/>
<protein>
    <recommendedName>
        <fullName evidence="3">DUF4145 domain-containing protein</fullName>
    </recommendedName>
</protein>
<sequence length="214" mass="24603">MTIRVFGHIKDAPHVVHNKFEIPNINYEKGIDFEVILEYDSIDQDAMPISESQSIVINAVNRKYKTDFSFRSYFPTLKIRKFFSLDSIDDLLSQIDDEDFTYQLKEATQAYDHNLFLAAAATYSVALETLCLLILEKETHTDINQLDSTELGYISNLLKKQSVISKKDKERIMATSKIRNFSSHSNIGINTQNDCDLLVATIEYLINKFFTHGE</sequence>
<name>W7DAT9_9LIST</name>
<evidence type="ECO:0000313" key="2">
    <source>
        <dbReference type="Proteomes" id="UP000019241"/>
    </source>
</evidence>
<evidence type="ECO:0008006" key="3">
    <source>
        <dbReference type="Google" id="ProtNLM"/>
    </source>
</evidence>
<gene>
    <name evidence="1" type="ORF">MCOL2_19069</name>
</gene>
<reference evidence="1 2" key="1">
    <citation type="submission" date="2012-12" db="EMBL/GenBank/DDBJ databases">
        <title>Novel taxa of Listeriaceae from agricultural environments in the United States.</title>
        <authorList>
            <person name="den Bakker H.C."/>
            <person name="Allred A."/>
            <person name="Warchocki S."/>
            <person name="Wright E.M."/>
            <person name="Burrell A."/>
            <person name="Nightingale K.K."/>
            <person name="Kephart D."/>
            <person name="Wiedmann M."/>
        </authorList>
    </citation>
    <scope>NUCLEOTIDE SEQUENCE [LARGE SCALE GENOMIC DNA]</scope>
    <source>
        <strain evidence="1 2">FSL S10-1203</strain>
    </source>
</reference>